<keyword evidence="1" id="KW-1133">Transmembrane helix</keyword>
<sequence length="159" mass="17905">MNKKQIIGFIILLYSNFSVANLLSWSNSYTPILQTYEHYTKNDSSTFAIGCGKTKENNFLTLKVESKKLSKVKGVLEFNLSVDGADSYNLKAGFHPNESTIYVTRPPQKLMQEIKKGHIADIEVYSKNKLVFKSIYSLSGSVDALNMIYEKCASPFNVL</sequence>
<keyword evidence="3" id="KW-1185">Reference proteome</keyword>
<keyword evidence="1" id="KW-0812">Transmembrane</keyword>
<keyword evidence="1" id="KW-0472">Membrane</keyword>
<protein>
    <submittedName>
        <fullName evidence="2">Uncharacterized protein</fullName>
    </submittedName>
</protein>
<dbReference type="Proteomes" id="UP000294166">
    <property type="component" value="Unassembled WGS sequence"/>
</dbReference>
<name>A0ABY0I7I9_9GAMM</name>
<evidence type="ECO:0000313" key="3">
    <source>
        <dbReference type="Proteomes" id="UP000294166"/>
    </source>
</evidence>
<proteinExistence type="predicted"/>
<organism evidence="2 3">
    <name type="scientific">Aliivibrio finisterrensis</name>
    <dbReference type="NCBI Taxonomy" id="511998"/>
    <lineage>
        <taxon>Bacteria</taxon>
        <taxon>Pseudomonadati</taxon>
        <taxon>Pseudomonadota</taxon>
        <taxon>Gammaproteobacteria</taxon>
        <taxon>Vibrionales</taxon>
        <taxon>Vibrionaceae</taxon>
        <taxon>Aliivibrio</taxon>
    </lineage>
</organism>
<dbReference type="EMBL" id="SEZN01000016">
    <property type="protein sequence ID" value="RYU64324.1"/>
    <property type="molecule type" value="Genomic_DNA"/>
</dbReference>
<evidence type="ECO:0000313" key="2">
    <source>
        <dbReference type="EMBL" id="RYU64324.1"/>
    </source>
</evidence>
<gene>
    <name evidence="2" type="ORF">ERW53_10320</name>
</gene>
<dbReference type="RefSeq" id="WP_130066487.1">
    <property type="nucleotide sequence ID" value="NZ_SEZN01000016.1"/>
</dbReference>
<evidence type="ECO:0000256" key="1">
    <source>
        <dbReference type="SAM" id="Phobius"/>
    </source>
</evidence>
<accession>A0ABY0I7I9</accession>
<feature type="transmembrane region" description="Helical" evidence="1">
    <location>
        <begin position="6"/>
        <end position="25"/>
    </location>
</feature>
<reference evidence="2 3" key="1">
    <citation type="submission" date="2019-02" db="EMBL/GenBank/DDBJ databases">
        <title>Genome sequences of Aliivibrio finisterrensis strains from farmed Atlantic salmon.</title>
        <authorList>
            <person name="Bowman J.P."/>
        </authorList>
    </citation>
    <scope>NUCLEOTIDE SEQUENCE [LARGE SCALE GENOMIC DNA]</scope>
    <source>
        <strain evidence="2 3">A21</strain>
    </source>
</reference>
<comment type="caution">
    <text evidence="2">The sequence shown here is derived from an EMBL/GenBank/DDBJ whole genome shotgun (WGS) entry which is preliminary data.</text>
</comment>